<comment type="caution">
    <text evidence="1">The sequence shown here is derived from an EMBL/GenBank/DDBJ whole genome shotgun (WGS) entry which is preliminary data.</text>
</comment>
<reference evidence="1 2" key="1">
    <citation type="submission" date="2018-05" db="EMBL/GenBank/DDBJ databases">
        <title>Draft genome sequence of Scytalidium lignicola DSM 105466, a ubiquitous saprotrophic fungus.</title>
        <authorList>
            <person name="Buettner E."/>
            <person name="Gebauer A.M."/>
            <person name="Hofrichter M."/>
            <person name="Liers C."/>
            <person name="Kellner H."/>
        </authorList>
    </citation>
    <scope>NUCLEOTIDE SEQUENCE [LARGE SCALE GENOMIC DNA]</scope>
    <source>
        <strain evidence="1 2">DSM 105466</strain>
    </source>
</reference>
<sequence length="252" mass="28027">MALSLIPITKRTLLSIKTISLHKGEKKEEKTGALQHAFKDHQFSSVIKEAWTAKDKAVGRVPRVERWGSVELSDKTGGSGNYGFVIDEAVDRPYMALHYGVFSSLFAISTLCFLLQRQSGLNVRVLCVIISPNGQKAAMFVSYALDVEIVIKEDENFANERAQVRIYRCELFPKADLNNYRRCSAGKEYSESNQSKHFTTHLAPWHGLQAFICGVIVNDGTMSPYCISRSLTLTERVTALSGAFLLVACQGL</sequence>
<feature type="non-terminal residue" evidence="1">
    <location>
        <position position="1"/>
    </location>
</feature>
<proteinExistence type="predicted"/>
<dbReference type="EMBL" id="NCSJ02000363">
    <property type="protein sequence ID" value="RFU25115.1"/>
    <property type="molecule type" value="Genomic_DNA"/>
</dbReference>
<gene>
    <name evidence="1" type="ORF">B7463_g11229</name>
</gene>
<organism evidence="1 2">
    <name type="scientific">Scytalidium lignicola</name>
    <name type="common">Hyphomycete</name>
    <dbReference type="NCBI Taxonomy" id="5539"/>
    <lineage>
        <taxon>Eukaryota</taxon>
        <taxon>Fungi</taxon>
        <taxon>Dikarya</taxon>
        <taxon>Ascomycota</taxon>
        <taxon>Pezizomycotina</taxon>
        <taxon>Leotiomycetes</taxon>
        <taxon>Leotiomycetes incertae sedis</taxon>
        <taxon>Scytalidium</taxon>
    </lineage>
</organism>
<dbReference type="AlphaFoldDB" id="A0A3E2GVA4"/>
<evidence type="ECO:0000313" key="1">
    <source>
        <dbReference type="EMBL" id="RFU25115.1"/>
    </source>
</evidence>
<name>A0A3E2GVA4_SCYLI</name>
<accession>A0A3E2GVA4</accession>
<evidence type="ECO:0000313" key="2">
    <source>
        <dbReference type="Proteomes" id="UP000258309"/>
    </source>
</evidence>
<dbReference type="Proteomes" id="UP000258309">
    <property type="component" value="Unassembled WGS sequence"/>
</dbReference>
<keyword evidence="2" id="KW-1185">Reference proteome</keyword>
<feature type="non-terminal residue" evidence="1">
    <location>
        <position position="252"/>
    </location>
</feature>
<protein>
    <submittedName>
        <fullName evidence="1">Uncharacterized protein</fullName>
    </submittedName>
</protein>